<protein>
    <submittedName>
        <fullName evidence="1">Uncharacterized protein</fullName>
    </submittedName>
</protein>
<name>A0A074W4H9_AURM1</name>
<dbReference type="AlphaFoldDB" id="A0A074W4H9"/>
<accession>A0A074W4H9</accession>
<keyword evidence="2" id="KW-1185">Reference proteome</keyword>
<gene>
    <name evidence="1" type="ORF">M437DRAFT_70760</name>
</gene>
<dbReference type="GeneID" id="63918939"/>
<evidence type="ECO:0000313" key="1">
    <source>
        <dbReference type="EMBL" id="KEQ57491.1"/>
    </source>
</evidence>
<dbReference type="RefSeq" id="XP_040874515.1">
    <property type="nucleotide sequence ID" value="XM_041025566.1"/>
</dbReference>
<reference evidence="1 2" key="1">
    <citation type="journal article" date="2014" name="BMC Genomics">
        <title>Genome sequencing of four Aureobasidium pullulans varieties: biotechnological potential, stress tolerance, and description of new species.</title>
        <authorList>
            <person name="Gostin Ar C."/>
            <person name="Ohm R.A."/>
            <person name="Kogej T."/>
            <person name="Sonjak S."/>
            <person name="Turk M."/>
            <person name="Zajc J."/>
            <person name="Zalar P."/>
            <person name="Grube M."/>
            <person name="Sun H."/>
            <person name="Han J."/>
            <person name="Sharma A."/>
            <person name="Chiniquy J."/>
            <person name="Ngan C.Y."/>
            <person name="Lipzen A."/>
            <person name="Barry K."/>
            <person name="Grigoriev I.V."/>
            <person name="Gunde-Cimerman N."/>
        </authorList>
    </citation>
    <scope>NUCLEOTIDE SEQUENCE [LARGE SCALE GENOMIC DNA]</scope>
    <source>
        <strain evidence="1 2">CBS 110374</strain>
    </source>
</reference>
<organism evidence="1 2">
    <name type="scientific">Aureobasidium melanogenum (strain CBS 110374)</name>
    <name type="common">Aureobasidium pullulans var. melanogenum</name>
    <dbReference type="NCBI Taxonomy" id="1043003"/>
    <lineage>
        <taxon>Eukaryota</taxon>
        <taxon>Fungi</taxon>
        <taxon>Dikarya</taxon>
        <taxon>Ascomycota</taxon>
        <taxon>Pezizomycotina</taxon>
        <taxon>Dothideomycetes</taxon>
        <taxon>Dothideomycetidae</taxon>
        <taxon>Dothideales</taxon>
        <taxon>Saccotheciaceae</taxon>
        <taxon>Aureobasidium</taxon>
    </lineage>
</organism>
<dbReference type="Proteomes" id="UP000030672">
    <property type="component" value="Unassembled WGS sequence"/>
</dbReference>
<dbReference type="HOGENOM" id="CLU_1626696_0_0_1"/>
<proteinExistence type="predicted"/>
<evidence type="ECO:0000313" key="2">
    <source>
        <dbReference type="Proteomes" id="UP000030672"/>
    </source>
</evidence>
<sequence>MQTCRKPDAALRVPNRQKCPLAFGDFKVAELRCQVLTRYPTGPGASHRLLVSSAPQKANELPTWLFRNRFSGFYNSTPLMHPSKTVLIPTGRLTRRTLHFKQRIENAKSYVRRYTQVEHFPNVSIMNRFYNSLELRSKSDSLISFYNGFSNLIVSLLDQVRSL</sequence>
<dbReference type="EMBL" id="KL584913">
    <property type="protein sequence ID" value="KEQ57491.1"/>
    <property type="molecule type" value="Genomic_DNA"/>
</dbReference>